<organism evidence="2 3">
    <name type="scientific">Candidatus Argoarchaeum ethanivorans</name>
    <dbReference type="NCBI Taxonomy" id="2608793"/>
    <lineage>
        <taxon>Archaea</taxon>
        <taxon>Methanobacteriati</taxon>
        <taxon>Methanobacteriota</taxon>
        <taxon>Stenosarchaea group</taxon>
        <taxon>Methanomicrobia</taxon>
        <taxon>Methanosarcinales</taxon>
        <taxon>Methanosarcinales incertae sedis</taxon>
        <taxon>GOM Arc I cluster</taxon>
        <taxon>Candidatus Argoarchaeum</taxon>
    </lineage>
</organism>
<feature type="region of interest" description="Disordered" evidence="1">
    <location>
        <begin position="53"/>
        <end position="101"/>
    </location>
</feature>
<feature type="compositionally biased region" description="Polar residues" evidence="1">
    <location>
        <begin position="88"/>
        <end position="101"/>
    </location>
</feature>
<dbReference type="EMBL" id="RPGO01000005">
    <property type="protein sequence ID" value="RZB32662.1"/>
    <property type="molecule type" value="Genomic_DNA"/>
</dbReference>
<dbReference type="AlphaFoldDB" id="A0A8B3S335"/>
<accession>A0A8B3S335</accession>
<evidence type="ECO:0000313" key="2">
    <source>
        <dbReference type="EMBL" id="RZB32662.1"/>
    </source>
</evidence>
<feature type="compositionally biased region" description="Basic residues" evidence="1">
    <location>
        <begin position="75"/>
        <end position="87"/>
    </location>
</feature>
<gene>
    <name evidence="2" type="ORF">AEth_00340</name>
</gene>
<name>A0A8B3S335_9EURY</name>
<evidence type="ECO:0000256" key="1">
    <source>
        <dbReference type="SAM" id="MobiDB-lite"/>
    </source>
</evidence>
<comment type="caution">
    <text evidence="2">The sequence shown here is derived from an EMBL/GenBank/DDBJ whole genome shotgun (WGS) entry which is preliminary data.</text>
</comment>
<evidence type="ECO:0000313" key="3">
    <source>
        <dbReference type="Proteomes" id="UP000291831"/>
    </source>
</evidence>
<reference evidence="3" key="1">
    <citation type="submission" date="2019-01" db="EMBL/GenBank/DDBJ databases">
        <title>Anaerobic oxidation of ethane by archaea from a marine hydrocarbon seep.</title>
        <authorList>
            <person name="Musat F."/>
        </authorList>
    </citation>
    <scope>NUCLEOTIDE SEQUENCE [LARGE SCALE GENOMIC DNA]</scope>
</reference>
<protein>
    <submittedName>
        <fullName evidence="2">Uncharacterized protein</fullName>
    </submittedName>
</protein>
<dbReference type="Proteomes" id="UP000291831">
    <property type="component" value="Unassembled WGS sequence"/>
</dbReference>
<proteinExistence type="predicted"/>
<sequence>MEKIPKLARERGGAFNDFCENGSVKRERIDSSYYCLYASGQWKLFGEQRYAVDQQGKSVSNTKKKYREEVSKTLPSRRNHIRPKSKQSKTCGGSYESTESP</sequence>